<name>A0ABR7IN79_9CLOT</name>
<dbReference type="RefSeq" id="WP_186995861.1">
    <property type="nucleotide sequence ID" value="NZ_JACOQK010000001.1"/>
</dbReference>
<evidence type="ECO:0000313" key="4">
    <source>
        <dbReference type="EMBL" id="MBC5786572.1"/>
    </source>
</evidence>
<evidence type="ECO:0000313" key="5">
    <source>
        <dbReference type="Proteomes" id="UP000649151"/>
    </source>
</evidence>
<sequence>MQEFQQALDGLSRETASVILRETPERLRDSIREIRLRSGRPICLVTSEGDYFLKHTIWQGELFECFRALCGYSVHSHEEEIRQGYLTIRGGHRAGLCGTAVYAKGEVVNIRNISSINLRIARQVFGVADQFIKQLHGQPERSIIVGAPGSGKTTLLKDLVRQVSKTKKVVVVDSRGEIAACSNGVPQNDLGYADILDGWKKSDGMMNAIRTMGPEIIVCDEIGDQQDAVAVEACLNAGVSVIATAHAGSLEELSKRKHIMDMLSLNAFDQIVLLEGKQSPCNIHAIVKAGEFNASYRSVIDCNLPSANW</sequence>
<dbReference type="PANTHER" id="PTHR20953:SF3">
    <property type="entry name" value="P-LOOP CONTAINING NUCLEOSIDE TRIPHOSPHATE HYDROLASES SUPERFAMILY PROTEIN"/>
    <property type="match status" value="1"/>
</dbReference>
<keyword evidence="5" id="KW-1185">Reference proteome</keyword>
<gene>
    <name evidence="4" type="primary">tadA</name>
    <name evidence="4" type="ORF">H8Z77_00835</name>
</gene>
<dbReference type="InterPro" id="IPR027417">
    <property type="entry name" value="P-loop_NTPase"/>
</dbReference>
<evidence type="ECO:0000259" key="3">
    <source>
        <dbReference type="SMART" id="SM00382"/>
    </source>
</evidence>
<evidence type="ECO:0000256" key="1">
    <source>
        <dbReference type="ARBA" id="ARBA00022741"/>
    </source>
</evidence>
<keyword evidence="2" id="KW-0067">ATP-binding</keyword>
<dbReference type="InterPro" id="IPR003593">
    <property type="entry name" value="AAA+_ATPase"/>
</dbReference>
<proteinExistence type="predicted"/>
<dbReference type="PANTHER" id="PTHR20953">
    <property type="entry name" value="KINASE-RELATED"/>
    <property type="match status" value="1"/>
</dbReference>
<organism evidence="4 5">
    <name type="scientific">Clostridium facile</name>
    <dbReference type="NCBI Taxonomy" id="2763035"/>
    <lineage>
        <taxon>Bacteria</taxon>
        <taxon>Bacillati</taxon>
        <taxon>Bacillota</taxon>
        <taxon>Clostridia</taxon>
        <taxon>Eubacteriales</taxon>
        <taxon>Clostridiaceae</taxon>
        <taxon>Clostridium</taxon>
    </lineage>
</organism>
<dbReference type="SMART" id="SM00382">
    <property type="entry name" value="AAA"/>
    <property type="match status" value="1"/>
</dbReference>
<dbReference type="InterPro" id="IPR045735">
    <property type="entry name" value="Spore_III_AA_AAA+_ATPase"/>
</dbReference>
<keyword evidence="1" id="KW-0547">Nucleotide-binding</keyword>
<dbReference type="SUPFAM" id="SSF52540">
    <property type="entry name" value="P-loop containing nucleoside triphosphate hydrolases"/>
    <property type="match status" value="1"/>
</dbReference>
<protein>
    <submittedName>
        <fullName evidence="4">Flp pilus assembly complex ATPase component TadA</fullName>
    </submittedName>
</protein>
<dbReference type="Gene3D" id="3.40.50.300">
    <property type="entry name" value="P-loop containing nucleotide triphosphate hydrolases"/>
    <property type="match status" value="1"/>
</dbReference>
<evidence type="ECO:0000256" key="2">
    <source>
        <dbReference type="ARBA" id="ARBA00022840"/>
    </source>
</evidence>
<reference evidence="4 5" key="1">
    <citation type="submission" date="2020-08" db="EMBL/GenBank/DDBJ databases">
        <title>Genome public.</title>
        <authorList>
            <person name="Liu C."/>
            <person name="Sun Q."/>
        </authorList>
    </citation>
    <scope>NUCLEOTIDE SEQUENCE [LARGE SCALE GENOMIC DNA]</scope>
    <source>
        <strain evidence="4 5">NSJ-27</strain>
    </source>
</reference>
<accession>A0ABR7IN79</accession>
<feature type="domain" description="AAA+ ATPase" evidence="3">
    <location>
        <begin position="138"/>
        <end position="279"/>
    </location>
</feature>
<comment type="caution">
    <text evidence="4">The sequence shown here is derived from an EMBL/GenBank/DDBJ whole genome shotgun (WGS) entry which is preliminary data.</text>
</comment>
<dbReference type="EMBL" id="JACOQK010000001">
    <property type="protein sequence ID" value="MBC5786572.1"/>
    <property type="molecule type" value="Genomic_DNA"/>
</dbReference>
<dbReference type="Proteomes" id="UP000649151">
    <property type="component" value="Unassembled WGS sequence"/>
</dbReference>
<dbReference type="Pfam" id="PF19568">
    <property type="entry name" value="Spore_III_AA"/>
    <property type="match status" value="1"/>
</dbReference>